<feature type="domain" description="DUF4037" evidence="1">
    <location>
        <begin position="124"/>
        <end position="207"/>
    </location>
</feature>
<evidence type="ECO:0000313" key="2">
    <source>
        <dbReference type="EMBL" id="ADN01204.1"/>
    </source>
</evidence>
<name>E0RNT1_WINT6</name>
<organism evidence="2 3">
    <name type="scientific">Winmispira thermophila (strain ATCC 49972 / DSM 6192 / RI 19.B1)</name>
    <name type="common">Spirochaeta thermophila</name>
    <dbReference type="NCBI Taxonomy" id="665571"/>
    <lineage>
        <taxon>Bacteria</taxon>
        <taxon>Pseudomonadati</taxon>
        <taxon>Spirochaetota</taxon>
        <taxon>Spirochaetia</taxon>
        <taxon>Winmispirales</taxon>
        <taxon>Winmispiraceae</taxon>
        <taxon>Winmispira</taxon>
    </lineage>
</organism>
<dbReference type="AlphaFoldDB" id="E0RNT1"/>
<dbReference type="Proteomes" id="UP000001296">
    <property type="component" value="Chromosome"/>
</dbReference>
<dbReference type="Pfam" id="PF13228">
    <property type="entry name" value="DUF4037"/>
    <property type="match status" value="1"/>
</dbReference>
<dbReference type="KEGG" id="sta:STHERM_c02300"/>
<dbReference type="RefSeq" id="WP_013313045.1">
    <property type="nucleotide sequence ID" value="NC_014484.1"/>
</dbReference>
<dbReference type="HOGENOM" id="CLU_1045491_0_0_12"/>
<reference key="1">
    <citation type="submission" date="2009-08" db="EMBL/GenBank/DDBJ databases">
        <title>The genome sequence of Spirochaeta thermophila DSM6192.</title>
        <authorList>
            <person name="Angelov A."/>
            <person name="Mientus M."/>
            <person name="Wittenberg S."/>
            <person name="Lehmann R."/>
            <person name="Liesegang H."/>
            <person name="Daniel R."/>
            <person name="Liebl W."/>
        </authorList>
    </citation>
    <scope>NUCLEOTIDE SEQUENCE</scope>
    <source>
        <strain>DSM 6192</strain>
    </source>
</reference>
<proteinExistence type="predicted"/>
<gene>
    <name evidence="2" type="ordered locus">STHERM_c02300</name>
</gene>
<dbReference type="InterPro" id="IPR025117">
    <property type="entry name" value="DUF4037"/>
</dbReference>
<accession>E0RNT1</accession>
<evidence type="ECO:0000313" key="3">
    <source>
        <dbReference type="Proteomes" id="UP000001296"/>
    </source>
</evidence>
<dbReference type="EMBL" id="CP001698">
    <property type="protein sequence ID" value="ADN01204.1"/>
    <property type="molecule type" value="Genomic_DNA"/>
</dbReference>
<evidence type="ECO:0000259" key="1">
    <source>
        <dbReference type="Pfam" id="PF13228"/>
    </source>
</evidence>
<protein>
    <recommendedName>
        <fullName evidence="1">DUF4037 domain-containing protein</fullName>
    </recommendedName>
</protein>
<sequence>MGVPMRMKIEAVLERLVEVLSRWDAVDTVCFLDRDREDIYDPYFFISLDVYFSGELPSYKERMEELSFTGAFESAPGNRKDRFLVGDLPVRLEYKSIPDVEAVLGAEPGAFELVEDRVSYMFYRLVNGTILFSRSDWLASVRERLEDLPSSFWRVLRDEARAKMEHFLSDLCAAAALEDEYFFLVSASGFIQSVCAVLFAVNRRFEPGGREMERHVFSLPQLPYSFKGYFQQFVRYSHDFPMEKKREIAENLARHVVKMCLADEGS</sequence>
<dbReference type="eggNOG" id="ENOG5033UH0">
    <property type="taxonomic scope" value="Bacteria"/>
</dbReference>
<dbReference type="PaxDb" id="665571-STHERM_c02300"/>
<reference evidence="2 3" key="2">
    <citation type="journal article" date="2010" name="J. Bacteriol.">
        <title>Genome sequence of the polysaccharide-degrading, thermophilic anaerobe Spirochaeta thermophila DSM 6192.</title>
        <authorList>
            <person name="Angelov A."/>
            <person name="Liebl S."/>
            <person name="Ballschmiter M."/>
            <person name="Bomeke M."/>
            <person name="Lehmann R."/>
            <person name="Liesegang H."/>
            <person name="Daniel R."/>
            <person name="Liebl W."/>
        </authorList>
    </citation>
    <scope>NUCLEOTIDE SEQUENCE [LARGE SCALE GENOMIC DNA]</scope>
    <source>
        <strain evidence="3">ATCC 49972 / DSM 6192 / RI 19.B1</strain>
    </source>
</reference>